<keyword evidence="3" id="KW-1185">Reference proteome</keyword>
<proteinExistence type="predicted"/>
<dbReference type="GO" id="GO:0005975">
    <property type="term" value="P:carbohydrate metabolic process"/>
    <property type="evidence" value="ECO:0007669"/>
    <property type="project" value="InterPro"/>
</dbReference>
<keyword evidence="1 2" id="KW-0378">Hydrolase</keyword>
<gene>
    <name evidence="2" type="ORF">C8J48_2631</name>
</gene>
<dbReference type="Gene3D" id="1.50.10.10">
    <property type="match status" value="1"/>
</dbReference>
<evidence type="ECO:0000313" key="2">
    <source>
        <dbReference type="EMBL" id="PTM59992.1"/>
    </source>
</evidence>
<comment type="caution">
    <text evidence="2">The sequence shown here is derived from an EMBL/GenBank/DDBJ whole genome shotgun (WGS) entry which is preliminary data.</text>
</comment>
<accession>A0A2T4ZDP8</accession>
<dbReference type="Pfam" id="PF07470">
    <property type="entry name" value="Glyco_hydro_88"/>
    <property type="match status" value="1"/>
</dbReference>
<evidence type="ECO:0000313" key="3">
    <source>
        <dbReference type="Proteomes" id="UP000241639"/>
    </source>
</evidence>
<dbReference type="Proteomes" id="UP000241639">
    <property type="component" value="Unassembled WGS sequence"/>
</dbReference>
<dbReference type="InterPro" id="IPR012341">
    <property type="entry name" value="6hp_glycosidase-like_sf"/>
</dbReference>
<organism evidence="2 3">
    <name type="scientific">Desmospora activa DSM 45169</name>
    <dbReference type="NCBI Taxonomy" id="1121389"/>
    <lineage>
        <taxon>Bacteria</taxon>
        <taxon>Bacillati</taxon>
        <taxon>Bacillota</taxon>
        <taxon>Bacilli</taxon>
        <taxon>Bacillales</taxon>
        <taxon>Thermoactinomycetaceae</taxon>
        <taxon>Desmospora</taxon>
    </lineage>
</organism>
<dbReference type="EMBL" id="PZZP01000001">
    <property type="protein sequence ID" value="PTM59992.1"/>
    <property type="molecule type" value="Genomic_DNA"/>
</dbReference>
<dbReference type="PANTHER" id="PTHR33886">
    <property type="entry name" value="UNSATURATED RHAMNOGALACTURONAN HYDROLASE (EUROFUNG)"/>
    <property type="match status" value="1"/>
</dbReference>
<dbReference type="InterPro" id="IPR052043">
    <property type="entry name" value="PolySaccharide_Degr_Enz"/>
</dbReference>
<dbReference type="AlphaFoldDB" id="A0A2T4ZDP8"/>
<dbReference type="InterPro" id="IPR010905">
    <property type="entry name" value="Glyco_hydro_88"/>
</dbReference>
<sequence>MLLKKASPMVWAETACDAMIATYTPAQLPPANRWHYHQGVFLHGMNRLWEKTAKTEHWEYMKAYVDHLVDDQGNLVCAKGELDSIQAGLLLLQLFEVTKESKYRSAAERLYHLFPTFNRTREGGYWHKDKYPYQMWLDGLYMGGLFSLQYGRMVGKPEIWEDVLHQFRLMTKYTKDEKTGLLYHAWDESRQMPWSDPETGRSPEFWGRAIGWYGMVVVDFLAELPDDAPGRPELLKALTDLIQGLIRFQDKESGLWYQVVDKGDHPDNWLETSCSSLFVYTIAKAITQGYIDARYRSVVEKGFQGLLQQIDSHDTETFVLPNICIGTGVGDYKHYVNRSKCENDLHGVGAFVLACVEVEACLRHA</sequence>
<dbReference type="RefSeq" id="WP_425430462.1">
    <property type="nucleotide sequence ID" value="NZ_PZZP01000001.1"/>
</dbReference>
<reference evidence="2 3" key="1">
    <citation type="submission" date="2018-04" db="EMBL/GenBank/DDBJ databases">
        <title>Genomic Encyclopedia of Archaeal and Bacterial Type Strains, Phase II (KMG-II): from individual species to whole genera.</title>
        <authorList>
            <person name="Goeker M."/>
        </authorList>
    </citation>
    <scope>NUCLEOTIDE SEQUENCE [LARGE SCALE GENOMIC DNA]</scope>
    <source>
        <strain evidence="2 3">DSM 45169</strain>
    </source>
</reference>
<evidence type="ECO:0000256" key="1">
    <source>
        <dbReference type="ARBA" id="ARBA00022801"/>
    </source>
</evidence>
<dbReference type="PANTHER" id="PTHR33886:SF8">
    <property type="entry name" value="UNSATURATED RHAMNOGALACTURONAN HYDROLASE (EUROFUNG)"/>
    <property type="match status" value="1"/>
</dbReference>
<name>A0A2T4ZDP8_9BACL</name>
<protein>
    <submittedName>
        <fullName evidence="2">Unsaturated rhamnogalacturonyl hydrolase</fullName>
    </submittedName>
</protein>
<dbReference type="GO" id="GO:0016787">
    <property type="term" value="F:hydrolase activity"/>
    <property type="evidence" value="ECO:0007669"/>
    <property type="project" value="UniProtKB-KW"/>
</dbReference>
<dbReference type="SUPFAM" id="SSF48208">
    <property type="entry name" value="Six-hairpin glycosidases"/>
    <property type="match status" value="1"/>
</dbReference>
<dbReference type="InterPro" id="IPR008928">
    <property type="entry name" value="6-hairpin_glycosidase_sf"/>
</dbReference>